<evidence type="ECO:0000256" key="1">
    <source>
        <dbReference type="SAM" id="MobiDB-lite"/>
    </source>
</evidence>
<sequence>MAPPNHFNSSKERHEVGKLSHEAAERICAGGVEKWDDGAGDNLVGVADDEHQSQGREDDGGGPHPDGAGAHDDPWEPGENGAFA</sequence>
<organism evidence="2 3">
    <name type="scientific">Pichia membranifaciens</name>
    <dbReference type="NCBI Taxonomy" id="4926"/>
    <lineage>
        <taxon>Eukaryota</taxon>
        <taxon>Fungi</taxon>
        <taxon>Dikarya</taxon>
        <taxon>Ascomycota</taxon>
        <taxon>Saccharomycotina</taxon>
        <taxon>Pichiomycetes</taxon>
        <taxon>Pichiales</taxon>
        <taxon>Pichiaceae</taxon>
        <taxon>Pichia</taxon>
    </lineage>
</organism>
<keyword evidence="3" id="KW-1185">Reference proteome</keyword>
<dbReference type="Proteomes" id="UP000186136">
    <property type="component" value="Unassembled WGS sequence"/>
</dbReference>
<protein>
    <submittedName>
        <fullName evidence="2">Uncharacterized protein</fullName>
    </submittedName>
</protein>
<evidence type="ECO:0000313" key="3">
    <source>
        <dbReference type="Proteomes" id="UP000186136"/>
    </source>
</evidence>
<dbReference type="EMBL" id="BDGI01000158">
    <property type="protein sequence ID" value="GAV30097.1"/>
    <property type="molecule type" value="Genomic_DNA"/>
</dbReference>
<proteinExistence type="predicted"/>
<feature type="compositionally biased region" description="Basic and acidic residues" evidence="1">
    <location>
        <begin position="9"/>
        <end position="25"/>
    </location>
</feature>
<comment type="caution">
    <text evidence="2">The sequence shown here is derived from an EMBL/GenBank/DDBJ whole genome shotgun (WGS) entry which is preliminary data.</text>
</comment>
<feature type="compositionally biased region" description="Basic and acidic residues" evidence="1">
    <location>
        <begin position="48"/>
        <end position="61"/>
    </location>
</feature>
<accession>A0A1Q2YKL3</accession>
<reference evidence="2 3" key="1">
    <citation type="submission" date="2016-08" db="EMBL/GenBank/DDBJ databases">
        <title>Whole genome shotgun sequence of Pichia membranifaciens KS47-1.</title>
        <authorList>
            <person name="Konishi M."/>
            <person name="Ishida M."/>
            <person name="Arakawa T."/>
            <person name="Kato Y."/>
            <person name="Horiuchi J."/>
        </authorList>
    </citation>
    <scope>NUCLEOTIDE SEQUENCE [LARGE SCALE GENOMIC DNA]</scope>
    <source>
        <strain evidence="2 3">KS47-1</strain>
    </source>
</reference>
<dbReference type="AlphaFoldDB" id="A0A1Q2YKL3"/>
<feature type="region of interest" description="Disordered" evidence="1">
    <location>
        <begin position="1"/>
        <end position="84"/>
    </location>
</feature>
<name>A0A1Q2YKL3_9ASCO</name>
<gene>
    <name evidence="2" type="ORF">PMKS-003603</name>
</gene>
<evidence type="ECO:0000313" key="2">
    <source>
        <dbReference type="EMBL" id="GAV30097.1"/>
    </source>
</evidence>